<evidence type="ECO:0000256" key="4">
    <source>
        <dbReference type="ARBA" id="ARBA00022927"/>
    </source>
</evidence>
<evidence type="ECO:0000256" key="7">
    <source>
        <dbReference type="ARBA" id="ARBA00023136"/>
    </source>
</evidence>
<evidence type="ECO:0000256" key="9">
    <source>
        <dbReference type="SAM" id="Phobius"/>
    </source>
</evidence>
<dbReference type="Pfam" id="PF02416">
    <property type="entry name" value="TatA_B_E"/>
    <property type="match status" value="1"/>
</dbReference>
<evidence type="ECO:0000313" key="11">
    <source>
        <dbReference type="Proteomes" id="UP001162030"/>
    </source>
</evidence>
<evidence type="ECO:0000256" key="5">
    <source>
        <dbReference type="ARBA" id="ARBA00022989"/>
    </source>
</evidence>
<comment type="subcellular location">
    <subcellularLocation>
        <location evidence="1">Membrane</location>
        <topology evidence="1">Single-pass membrane protein</topology>
    </subcellularLocation>
</comment>
<dbReference type="Gene3D" id="1.20.5.3310">
    <property type="match status" value="1"/>
</dbReference>
<feature type="transmembrane region" description="Helical" evidence="9">
    <location>
        <begin position="6"/>
        <end position="22"/>
    </location>
</feature>
<dbReference type="PRINTS" id="PR01506">
    <property type="entry name" value="TATBPROTEIN"/>
</dbReference>
<feature type="coiled-coil region" evidence="8">
    <location>
        <begin position="95"/>
        <end position="125"/>
    </location>
</feature>
<name>A0ABN8X058_9GAMM</name>
<gene>
    <name evidence="10" type="ORF">MSZNOR_1391</name>
</gene>
<keyword evidence="3 9" id="KW-0812">Transmembrane</keyword>
<keyword evidence="2" id="KW-0813">Transport</keyword>
<dbReference type="RefSeq" id="WP_026609046.1">
    <property type="nucleotide sequence ID" value="NZ_OX458333.1"/>
</dbReference>
<dbReference type="PANTHER" id="PTHR33162">
    <property type="entry name" value="SEC-INDEPENDENT PROTEIN TRANSLOCASE PROTEIN TATA, CHLOROPLASTIC"/>
    <property type="match status" value="1"/>
</dbReference>
<evidence type="ECO:0000313" key="10">
    <source>
        <dbReference type="EMBL" id="CAI8790428.1"/>
    </source>
</evidence>
<proteinExistence type="predicted"/>
<keyword evidence="4" id="KW-0653">Protein transport</keyword>
<keyword evidence="11" id="KW-1185">Reference proteome</keyword>
<protein>
    <submittedName>
        <fullName evidence="10">Sec-independent protein translocase protein TatB</fullName>
    </submittedName>
</protein>
<keyword evidence="8" id="KW-0175">Coiled coil</keyword>
<organism evidence="10 11">
    <name type="scientific">Methylocaldum szegediense</name>
    <dbReference type="NCBI Taxonomy" id="73780"/>
    <lineage>
        <taxon>Bacteria</taxon>
        <taxon>Pseudomonadati</taxon>
        <taxon>Pseudomonadota</taxon>
        <taxon>Gammaproteobacteria</taxon>
        <taxon>Methylococcales</taxon>
        <taxon>Methylococcaceae</taxon>
        <taxon>Methylocaldum</taxon>
    </lineage>
</organism>
<dbReference type="PANTHER" id="PTHR33162:SF1">
    <property type="entry name" value="SEC-INDEPENDENT PROTEIN TRANSLOCASE PROTEIN TATA, CHLOROPLASTIC"/>
    <property type="match status" value="1"/>
</dbReference>
<dbReference type="InterPro" id="IPR003369">
    <property type="entry name" value="TatA/B/E"/>
</dbReference>
<dbReference type="Proteomes" id="UP001162030">
    <property type="component" value="Chromosome"/>
</dbReference>
<evidence type="ECO:0000256" key="2">
    <source>
        <dbReference type="ARBA" id="ARBA00022448"/>
    </source>
</evidence>
<reference evidence="10 11" key="1">
    <citation type="submission" date="2023-03" db="EMBL/GenBank/DDBJ databases">
        <authorList>
            <person name="Pearce D."/>
        </authorList>
    </citation>
    <scope>NUCLEOTIDE SEQUENCE [LARGE SCALE GENOMIC DNA]</scope>
    <source>
        <strain evidence="10">Msz</strain>
    </source>
</reference>
<evidence type="ECO:0000256" key="3">
    <source>
        <dbReference type="ARBA" id="ARBA00022692"/>
    </source>
</evidence>
<keyword evidence="7 9" id="KW-0472">Membrane</keyword>
<keyword evidence="5 9" id="KW-1133">Transmembrane helix</keyword>
<sequence>MFDLGWTELVFCGVLALILVGPKDLPKLMRLIGGIVRRIKSLYRDVQMGLGTLEKEIDLASGADTTESWVGYVPEEIRKLPEYLPENYVPGTMSAEEHAKRREKYELKLQELKQLAAERRAASEAPK</sequence>
<evidence type="ECO:0000256" key="6">
    <source>
        <dbReference type="ARBA" id="ARBA00023010"/>
    </source>
</evidence>
<dbReference type="EMBL" id="OX458333">
    <property type="protein sequence ID" value="CAI8790428.1"/>
    <property type="molecule type" value="Genomic_DNA"/>
</dbReference>
<accession>A0ABN8X058</accession>
<keyword evidence="6" id="KW-0811">Translocation</keyword>
<evidence type="ECO:0000256" key="1">
    <source>
        <dbReference type="ARBA" id="ARBA00004167"/>
    </source>
</evidence>
<evidence type="ECO:0000256" key="8">
    <source>
        <dbReference type="SAM" id="Coils"/>
    </source>
</evidence>